<name>X1U7D1_9ZZZZ</name>
<protein>
    <submittedName>
        <fullName evidence="1">Uncharacterized protein</fullName>
    </submittedName>
</protein>
<evidence type="ECO:0000313" key="1">
    <source>
        <dbReference type="EMBL" id="GAI95760.1"/>
    </source>
</evidence>
<gene>
    <name evidence="1" type="ORF">S12H4_27222</name>
</gene>
<comment type="caution">
    <text evidence="1">The sequence shown here is derived from an EMBL/GenBank/DDBJ whole genome shotgun (WGS) entry which is preliminary data.</text>
</comment>
<accession>X1U7D1</accession>
<proteinExistence type="predicted"/>
<reference evidence="1" key="1">
    <citation type="journal article" date="2014" name="Front. Microbiol.">
        <title>High frequency of phylogenetically diverse reductive dehalogenase-homologous genes in deep subseafloor sedimentary metagenomes.</title>
        <authorList>
            <person name="Kawai M."/>
            <person name="Futagami T."/>
            <person name="Toyoda A."/>
            <person name="Takaki Y."/>
            <person name="Nishi S."/>
            <person name="Hori S."/>
            <person name="Arai W."/>
            <person name="Tsubouchi T."/>
            <person name="Morono Y."/>
            <person name="Uchiyama I."/>
            <person name="Ito T."/>
            <person name="Fujiyama A."/>
            <person name="Inagaki F."/>
            <person name="Takami H."/>
        </authorList>
    </citation>
    <scope>NUCLEOTIDE SEQUENCE</scope>
    <source>
        <strain evidence="1">Expedition CK06-06</strain>
    </source>
</reference>
<dbReference type="EMBL" id="BARW01015524">
    <property type="protein sequence ID" value="GAI95760.1"/>
    <property type="molecule type" value="Genomic_DNA"/>
</dbReference>
<dbReference type="AlphaFoldDB" id="X1U7D1"/>
<sequence length="243" mass="26139">SARSLHLANYNKMLADWSQDVDGLILVDVYSRAVDHDDDTNGAARAGLYIGADNVHLTDYGSWDTGNAVLEAISPYIVKTSNTKNMSPLTNGDYGAPTQSNFQGGTGNILTGAAGIAPDLFNLLRQSGSGTVTGSITPEGYYKMSMNNTSGSSVYRLVTFDMNASFSGGENIKSRIVLSTEMGSLQLEELRVYWYADNGAEFYTVENGRSINGYTPILPMDSTDIVLDLQPTLMLTGTLVDVN</sequence>
<organism evidence="1">
    <name type="scientific">marine sediment metagenome</name>
    <dbReference type="NCBI Taxonomy" id="412755"/>
    <lineage>
        <taxon>unclassified sequences</taxon>
        <taxon>metagenomes</taxon>
        <taxon>ecological metagenomes</taxon>
    </lineage>
</organism>
<dbReference type="SUPFAM" id="SSF52266">
    <property type="entry name" value="SGNH hydrolase"/>
    <property type="match status" value="1"/>
</dbReference>
<feature type="non-terminal residue" evidence="1">
    <location>
        <position position="1"/>
    </location>
</feature>